<dbReference type="KEGG" id="pmak:PMPD1_3102"/>
<evidence type="ECO:0008006" key="3">
    <source>
        <dbReference type="Google" id="ProtNLM"/>
    </source>
</evidence>
<protein>
    <recommendedName>
        <fullName evidence="3">Helix-turn-helix domain-containing protein</fullName>
    </recommendedName>
</protein>
<evidence type="ECO:0000313" key="1">
    <source>
        <dbReference type="EMBL" id="QKJ88035.1"/>
    </source>
</evidence>
<organism evidence="1 2">
    <name type="scientific">Paramixta manurensis</name>
    <dbReference type="NCBI Taxonomy" id="2740817"/>
    <lineage>
        <taxon>Bacteria</taxon>
        <taxon>Pseudomonadati</taxon>
        <taxon>Pseudomonadota</taxon>
        <taxon>Gammaproteobacteria</taxon>
        <taxon>Enterobacterales</taxon>
        <taxon>Erwiniaceae</taxon>
        <taxon>Paramixta</taxon>
    </lineage>
</organism>
<evidence type="ECO:0000313" key="2">
    <source>
        <dbReference type="Proteomes" id="UP000505325"/>
    </source>
</evidence>
<dbReference type="Proteomes" id="UP000505325">
    <property type="component" value="Chromosome"/>
</dbReference>
<reference evidence="1 2" key="1">
    <citation type="submission" date="2020-06" db="EMBL/GenBank/DDBJ databases">
        <title>Genome sequence of Paramixta manurensis strain PD-1.</title>
        <authorList>
            <person name="Lee C.W."/>
            <person name="Kim J."/>
        </authorList>
    </citation>
    <scope>NUCLEOTIDE SEQUENCE [LARGE SCALE GENOMIC DNA]</scope>
    <source>
        <strain evidence="1 2">PD-1</strain>
    </source>
</reference>
<dbReference type="EMBL" id="CP054212">
    <property type="protein sequence ID" value="QKJ88035.1"/>
    <property type="molecule type" value="Genomic_DNA"/>
</dbReference>
<gene>
    <name evidence="1" type="ORF">PMPD1_3102</name>
</gene>
<accession>A0A6M8UBJ6</accession>
<name>A0A6M8UBJ6_9GAMM</name>
<dbReference type="AlphaFoldDB" id="A0A6M8UBJ6"/>
<proteinExistence type="predicted"/>
<keyword evidence="2" id="KW-1185">Reference proteome</keyword>
<sequence length="62" mass="7331">MLLHNYINDTFGGNQSEFARHMGVNRQQVTRWINESWIVINDVMYSPRREIPEYTSDGRSAE</sequence>